<evidence type="ECO:0000256" key="12">
    <source>
        <dbReference type="PROSITE-ProRule" id="PRU00094"/>
    </source>
</evidence>
<dbReference type="InterPro" id="IPR051140">
    <property type="entry name" value="GATA_TF"/>
</dbReference>
<dbReference type="PROSITE" id="PS50114">
    <property type="entry name" value="GATA_ZN_FINGER_2"/>
    <property type="match status" value="1"/>
</dbReference>
<dbReference type="Proteomes" id="UP000504604">
    <property type="component" value="Linkage group LG1"/>
</dbReference>
<evidence type="ECO:0000256" key="8">
    <source>
        <dbReference type="ARBA" id="ARBA00023159"/>
    </source>
</evidence>
<keyword evidence="4 12" id="KW-0863">Zinc-finger</keyword>
<evidence type="ECO:0000256" key="9">
    <source>
        <dbReference type="ARBA" id="ARBA00023163"/>
    </source>
</evidence>
<evidence type="ECO:0000313" key="15">
    <source>
        <dbReference type="Proteomes" id="UP000504604"/>
    </source>
</evidence>
<dbReference type="Pfam" id="PF00320">
    <property type="entry name" value="GATA"/>
    <property type="match status" value="1"/>
</dbReference>
<keyword evidence="3" id="KW-0479">Metal-binding</keyword>
<feature type="domain" description="GATA-type" evidence="14">
    <location>
        <begin position="232"/>
        <end position="268"/>
    </location>
</feature>
<evidence type="ECO:0000313" key="16">
    <source>
        <dbReference type="RefSeq" id="XP_011092007.1"/>
    </source>
</evidence>
<dbReference type="GO" id="GO:0043565">
    <property type="term" value="F:sequence-specific DNA binding"/>
    <property type="evidence" value="ECO:0007669"/>
    <property type="project" value="InterPro"/>
</dbReference>
<name>A0A6I9U568_SESIN</name>
<evidence type="ECO:0000256" key="5">
    <source>
        <dbReference type="ARBA" id="ARBA00022833"/>
    </source>
</evidence>
<reference evidence="16" key="2">
    <citation type="submission" date="2025-08" db="UniProtKB">
        <authorList>
            <consortium name="RefSeq"/>
        </authorList>
    </citation>
    <scope>IDENTIFICATION</scope>
</reference>
<evidence type="ECO:0000259" key="14">
    <source>
        <dbReference type="PROSITE" id="PS50114"/>
    </source>
</evidence>
<dbReference type="GO" id="GO:0030154">
    <property type="term" value="P:cell differentiation"/>
    <property type="evidence" value="ECO:0007669"/>
    <property type="project" value="TreeGrafter"/>
</dbReference>
<dbReference type="Gramene" id="SIN_1021555.t">
    <property type="protein sequence ID" value="SIN_1021555.t"/>
    <property type="gene ID" value="SIN_1021555"/>
</dbReference>
<dbReference type="KEGG" id="sind:105172304"/>
<dbReference type="SMART" id="SM00401">
    <property type="entry name" value="ZnF_GATA"/>
    <property type="match status" value="1"/>
</dbReference>
<dbReference type="FunCoup" id="A0A6I9U568">
    <property type="interactions" value="10"/>
</dbReference>
<evidence type="ECO:0000256" key="13">
    <source>
        <dbReference type="SAM" id="MobiDB-lite"/>
    </source>
</evidence>
<reference evidence="15" key="1">
    <citation type="submission" date="2024-10" db="UniProtKB">
        <authorList>
            <consortium name="RefSeq"/>
        </authorList>
    </citation>
    <scope>NUCLEOTIDE SEQUENCE [LARGE SCALE GENOMIC DNA]</scope>
    <source>
        <strain evidence="15">cv. Zhongzhi No. 13</strain>
    </source>
</reference>
<evidence type="ECO:0000256" key="4">
    <source>
        <dbReference type="ARBA" id="ARBA00022771"/>
    </source>
</evidence>
<evidence type="ECO:0000256" key="11">
    <source>
        <dbReference type="PIRNR" id="PIRNR016992"/>
    </source>
</evidence>
<dbReference type="OrthoDB" id="2162994at2759"/>
<comment type="subcellular location">
    <subcellularLocation>
        <location evidence="1 11">Nucleus</location>
    </subcellularLocation>
</comment>
<dbReference type="PANTHER" id="PTHR45658">
    <property type="entry name" value="GATA TRANSCRIPTION FACTOR"/>
    <property type="match status" value="1"/>
</dbReference>
<keyword evidence="7 11" id="KW-0238">DNA-binding</keyword>
<evidence type="ECO:0000256" key="10">
    <source>
        <dbReference type="ARBA" id="ARBA00023242"/>
    </source>
</evidence>
<keyword evidence="5" id="KW-0862">Zinc</keyword>
<organism evidence="15 16">
    <name type="scientific">Sesamum indicum</name>
    <name type="common">Oriental sesame</name>
    <name type="synonym">Sesamum orientale</name>
    <dbReference type="NCBI Taxonomy" id="4182"/>
    <lineage>
        <taxon>Eukaryota</taxon>
        <taxon>Viridiplantae</taxon>
        <taxon>Streptophyta</taxon>
        <taxon>Embryophyta</taxon>
        <taxon>Tracheophyta</taxon>
        <taxon>Spermatophyta</taxon>
        <taxon>Magnoliopsida</taxon>
        <taxon>eudicotyledons</taxon>
        <taxon>Gunneridae</taxon>
        <taxon>Pentapetalae</taxon>
        <taxon>asterids</taxon>
        <taxon>lamiids</taxon>
        <taxon>Lamiales</taxon>
        <taxon>Pedaliaceae</taxon>
        <taxon>Sesamum</taxon>
    </lineage>
</organism>
<dbReference type="GO" id="GO:0045893">
    <property type="term" value="P:positive regulation of DNA-templated transcription"/>
    <property type="evidence" value="ECO:0007669"/>
    <property type="project" value="InterPro"/>
</dbReference>
<dbReference type="GeneID" id="105172304"/>
<evidence type="ECO:0000256" key="3">
    <source>
        <dbReference type="ARBA" id="ARBA00022723"/>
    </source>
</evidence>
<dbReference type="GO" id="GO:0005634">
    <property type="term" value="C:nucleus"/>
    <property type="evidence" value="ECO:0007669"/>
    <property type="project" value="UniProtKB-SubCell"/>
</dbReference>
<dbReference type="PROSITE" id="PS00344">
    <property type="entry name" value="GATA_ZN_FINGER_1"/>
    <property type="match status" value="1"/>
</dbReference>
<dbReference type="InParanoid" id="A0A6I9U568"/>
<gene>
    <name evidence="16" type="primary">LOC105172304</name>
</gene>
<keyword evidence="9 11" id="KW-0804">Transcription</keyword>
<evidence type="ECO:0000256" key="7">
    <source>
        <dbReference type="ARBA" id="ARBA00023125"/>
    </source>
</evidence>
<keyword evidence="8 11" id="KW-0010">Activator</keyword>
<sequence>METTNADYFYSAQSTAEKRPSDGKNGDHFIIEDLLDFPTDDNLVSAVDTGLMAVSSTDSSTVTAVDTSCNSSFSAVSTAEPHFHPADIGGPRCSVGANFSSELCVPYDDLAELEWLSNFVDESFSSEDLQKLQLIQGMKARTDEASADYQYQFQPETTHPGPLLPPETPVPAKARSKRSRTAPGNWTSRLLVVSPTPPAMSSSSESDVTAVKKAAKPGVQKKREGPETASPGGEGRKCLHCATDKTPQWRTGPMGPKTLCNACGVRYKSGRLVPEYRPAASPTFVLTKHSNSHRKVLELRRQKEMLRAQQQQQQQFLHHHHHHHHQAVMFDVSNGDDYLIHQHIGPDFRQLI</sequence>
<dbReference type="RefSeq" id="XP_011092007.1">
    <property type="nucleotide sequence ID" value="XM_011093705.2"/>
</dbReference>
<dbReference type="PIRSF" id="PIRSF016992">
    <property type="entry name" value="TF_GATA_plant"/>
    <property type="match status" value="1"/>
</dbReference>
<protein>
    <recommendedName>
        <fullName evidence="11">GATA transcription factor</fullName>
    </recommendedName>
</protein>
<dbReference type="InterPro" id="IPR013088">
    <property type="entry name" value="Znf_NHR/GATA"/>
</dbReference>
<keyword evidence="10 11" id="KW-0539">Nucleus</keyword>
<dbReference type="FunFam" id="3.30.50.10:FF:000018">
    <property type="entry name" value="GATA transcription factor"/>
    <property type="match status" value="1"/>
</dbReference>
<evidence type="ECO:0000256" key="1">
    <source>
        <dbReference type="ARBA" id="ARBA00004123"/>
    </source>
</evidence>
<dbReference type="InterPro" id="IPR000679">
    <property type="entry name" value="Znf_GATA"/>
</dbReference>
<comment type="function">
    <text evidence="11">Transcriptional activator that specifically binds 5'-GATA-3' or 5'-GAT-3' motifs within gene promoters.</text>
</comment>
<dbReference type="AlphaFoldDB" id="A0A6I9U568"/>
<dbReference type="SUPFAM" id="SSF57716">
    <property type="entry name" value="Glucocorticoid receptor-like (DNA-binding domain)"/>
    <property type="match status" value="1"/>
</dbReference>
<keyword evidence="6 11" id="KW-0805">Transcription regulation</keyword>
<dbReference type="InterPro" id="IPR016679">
    <property type="entry name" value="TF_GATA_pln"/>
</dbReference>
<dbReference type="CDD" id="cd00202">
    <property type="entry name" value="ZnF_GATA"/>
    <property type="match status" value="1"/>
</dbReference>
<dbReference type="GO" id="GO:0008270">
    <property type="term" value="F:zinc ion binding"/>
    <property type="evidence" value="ECO:0007669"/>
    <property type="project" value="UniProtKB-KW"/>
</dbReference>
<accession>A0A6I9U568</accession>
<feature type="region of interest" description="Disordered" evidence="13">
    <location>
        <begin position="154"/>
        <end position="236"/>
    </location>
</feature>
<keyword evidence="15" id="KW-1185">Reference proteome</keyword>
<evidence type="ECO:0000256" key="6">
    <source>
        <dbReference type="ARBA" id="ARBA00023015"/>
    </source>
</evidence>
<evidence type="ECO:0000256" key="2">
    <source>
        <dbReference type="ARBA" id="ARBA00005694"/>
    </source>
</evidence>
<dbReference type="PANTHER" id="PTHR45658:SF18">
    <property type="entry name" value="PROTEIN GAT2"/>
    <property type="match status" value="1"/>
</dbReference>
<proteinExistence type="inferred from homology"/>
<comment type="similarity">
    <text evidence="2 11">Belongs to the type IV zinc-finger family. Class A subfamily.</text>
</comment>
<dbReference type="Gene3D" id="3.30.50.10">
    <property type="entry name" value="Erythroid Transcription Factor GATA-1, subunit A"/>
    <property type="match status" value="1"/>
</dbReference>